<evidence type="ECO:0000256" key="2">
    <source>
        <dbReference type="ARBA" id="ARBA00023125"/>
    </source>
</evidence>
<feature type="domain" description="HTH luxR-type" evidence="4">
    <location>
        <begin position="238"/>
        <end position="303"/>
    </location>
</feature>
<dbReference type="SUPFAM" id="SSF46894">
    <property type="entry name" value="C-terminal effector domain of the bipartite response regulators"/>
    <property type="match status" value="1"/>
</dbReference>
<dbReference type="PRINTS" id="PR00038">
    <property type="entry name" value="HTHLUXR"/>
</dbReference>
<comment type="caution">
    <text evidence="5">The sequence shown here is derived from an EMBL/GenBank/DDBJ whole genome shotgun (WGS) entry which is preliminary data.</text>
</comment>
<dbReference type="PANTHER" id="PTHR44688">
    <property type="entry name" value="DNA-BINDING TRANSCRIPTIONAL ACTIVATOR DEVR_DOSR"/>
    <property type="match status" value="1"/>
</dbReference>
<evidence type="ECO:0000256" key="1">
    <source>
        <dbReference type="ARBA" id="ARBA00023015"/>
    </source>
</evidence>
<organism evidence="5 6">
    <name type="scientific">Nocardia uniformis</name>
    <dbReference type="NCBI Taxonomy" id="53432"/>
    <lineage>
        <taxon>Bacteria</taxon>
        <taxon>Bacillati</taxon>
        <taxon>Actinomycetota</taxon>
        <taxon>Actinomycetes</taxon>
        <taxon>Mycobacteriales</taxon>
        <taxon>Nocardiaceae</taxon>
        <taxon>Nocardia</taxon>
    </lineage>
</organism>
<keyword evidence="6" id="KW-1185">Reference proteome</keyword>
<dbReference type="InterPro" id="IPR036388">
    <property type="entry name" value="WH-like_DNA-bd_sf"/>
</dbReference>
<dbReference type="Gene3D" id="1.10.10.10">
    <property type="entry name" value="Winged helix-like DNA-binding domain superfamily/Winged helix DNA-binding domain"/>
    <property type="match status" value="1"/>
</dbReference>
<gene>
    <name evidence="5" type="ORF">HLB23_38540</name>
</gene>
<dbReference type="CDD" id="cd06170">
    <property type="entry name" value="LuxR_C_like"/>
    <property type="match status" value="1"/>
</dbReference>
<proteinExistence type="predicted"/>
<dbReference type="InterPro" id="IPR016032">
    <property type="entry name" value="Sig_transdc_resp-reg_C-effctor"/>
</dbReference>
<dbReference type="AlphaFoldDB" id="A0A849CCP6"/>
<dbReference type="EMBL" id="JABELX010000026">
    <property type="protein sequence ID" value="NNH75686.1"/>
    <property type="molecule type" value="Genomic_DNA"/>
</dbReference>
<keyword evidence="3" id="KW-0804">Transcription</keyword>
<evidence type="ECO:0000256" key="3">
    <source>
        <dbReference type="ARBA" id="ARBA00023163"/>
    </source>
</evidence>
<keyword evidence="1" id="KW-0805">Transcription regulation</keyword>
<dbReference type="Pfam" id="PF00196">
    <property type="entry name" value="GerE"/>
    <property type="match status" value="1"/>
</dbReference>
<protein>
    <submittedName>
        <fullName evidence="5">Helix-turn-helix transcriptional regulator</fullName>
    </submittedName>
</protein>
<dbReference type="PANTHER" id="PTHR44688:SF25">
    <property type="entry name" value="HTH LUXR-TYPE DOMAIN-CONTAINING PROTEIN"/>
    <property type="match status" value="1"/>
</dbReference>
<dbReference type="PROSITE" id="PS50043">
    <property type="entry name" value="HTH_LUXR_2"/>
    <property type="match status" value="1"/>
</dbReference>
<reference evidence="5 6" key="1">
    <citation type="submission" date="2020-05" db="EMBL/GenBank/DDBJ databases">
        <title>MicrobeNet Type strains.</title>
        <authorList>
            <person name="Nicholson A.C."/>
        </authorList>
    </citation>
    <scope>NUCLEOTIDE SEQUENCE [LARGE SCALE GENOMIC DNA]</scope>
    <source>
        <strain evidence="5 6">JCM 3224</strain>
    </source>
</reference>
<accession>A0A849CCP6</accession>
<evidence type="ECO:0000259" key="4">
    <source>
        <dbReference type="PROSITE" id="PS50043"/>
    </source>
</evidence>
<dbReference type="InterPro" id="IPR000792">
    <property type="entry name" value="Tscrpt_reg_LuxR_C"/>
</dbReference>
<keyword evidence="2" id="KW-0238">DNA-binding</keyword>
<sequence length="303" mass="32580">MLTDPVTRIATSPLADLPGLPWPRLPELIRARYLTPINRWDALLGSAARSLLEATDGEPERSLVWREVQRGLGVIDTATVTFGDRYGCWGFLELVRTAWPPFTSAELSELTALIKPVTAGLREALGRTFAAPDARLPPVGPAVLILDPQLRVRSQTAAAAAALLRLNPPDEPMPPIPNSVYNVGAALIATEQQCPIGSPWSRINLGGNRFVTVKADRIGGGDIAVSIEPSTPAERLDLFARAHALTARETEVLSLLAAGFDSRHMATEMTISEHTVNDHVKGVLAKCTARTRNALLSRVLGSA</sequence>
<dbReference type="Proteomes" id="UP000586827">
    <property type="component" value="Unassembled WGS sequence"/>
</dbReference>
<dbReference type="GO" id="GO:0006355">
    <property type="term" value="P:regulation of DNA-templated transcription"/>
    <property type="evidence" value="ECO:0007669"/>
    <property type="project" value="InterPro"/>
</dbReference>
<evidence type="ECO:0000313" key="6">
    <source>
        <dbReference type="Proteomes" id="UP000586827"/>
    </source>
</evidence>
<dbReference type="SMART" id="SM00421">
    <property type="entry name" value="HTH_LUXR"/>
    <property type="match status" value="1"/>
</dbReference>
<evidence type="ECO:0000313" key="5">
    <source>
        <dbReference type="EMBL" id="NNH75686.1"/>
    </source>
</evidence>
<name>A0A849CCP6_9NOCA</name>
<dbReference type="GO" id="GO:0003677">
    <property type="term" value="F:DNA binding"/>
    <property type="evidence" value="ECO:0007669"/>
    <property type="project" value="UniProtKB-KW"/>
</dbReference>